<dbReference type="InterPro" id="IPR050807">
    <property type="entry name" value="TransReg_Diox_bact_type"/>
</dbReference>
<name>A0A975GAE3_9THEO</name>
<dbReference type="AlphaFoldDB" id="A0A975GAE3"/>
<sequence length="129" mass="15137">MEKNTEINNTAIGQRIREERKKLGLSREEFAEIVELSDYYVGQLERGERQMSLPVLVKISNCLHISLDYLIFGKNPYNAYYIHDSHDSYNTFDRNKNAEIDNLLNKCSPKELELIKKLIKTILPYINKN</sequence>
<reference evidence="5" key="1">
    <citation type="submission" date="2020-08" db="EMBL/GenBank/DDBJ databases">
        <title>Genomic insights into the carbon and energy metabolism of the first obligate autotrophic acetogenic bacterium Aceticella autotrophica gen. nov., sp. nov.</title>
        <authorList>
            <person name="Toshchakov S.V."/>
            <person name="Elcheninov A.G."/>
            <person name="Kublanov I.V."/>
            <person name="Frolov E.N."/>
            <person name="Lebedinsky A.V."/>
        </authorList>
    </citation>
    <scope>NUCLEOTIDE SEQUENCE</scope>
    <source>
        <strain evidence="5">3443-3Ac</strain>
    </source>
</reference>
<dbReference type="Pfam" id="PF01381">
    <property type="entry name" value="HTH_3"/>
    <property type="match status" value="1"/>
</dbReference>
<evidence type="ECO:0000256" key="1">
    <source>
        <dbReference type="ARBA" id="ARBA00023015"/>
    </source>
</evidence>
<dbReference type="GO" id="GO:0005829">
    <property type="term" value="C:cytosol"/>
    <property type="evidence" value="ECO:0007669"/>
    <property type="project" value="TreeGrafter"/>
</dbReference>
<evidence type="ECO:0000259" key="4">
    <source>
        <dbReference type="PROSITE" id="PS50943"/>
    </source>
</evidence>
<dbReference type="RefSeq" id="WP_284679765.1">
    <property type="nucleotide sequence ID" value="NZ_CP060096.1"/>
</dbReference>
<keyword evidence="2" id="KW-0238">DNA-binding</keyword>
<keyword evidence="3" id="KW-0804">Transcription</keyword>
<keyword evidence="6" id="KW-1185">Reference proteome</keyword>
<dbReference type="InterPro" id="IPR010982">
    <property type="entry name" value="Lambda_DNA-bd_dom_sf"/>
</dbReference>
<feature type="domain" description="HTH cro/C1-type" evidence="4">
    <location>
        <begin position="16"/>
        <end position="70"/>
    </location>
</feature>
<dbReference type="InterPro" id="IPR001387">
    <property type="entry name" value="Cro/C1-type_HTH"/>
</dbReference>
<keyword evidence="1" id="KW-0805">Transcription regulation</keyword>
<dbReference type="CDD" id="cd00093">
    <property type="entry name" value="HTH_XRE"/>
    <property type="match status" value="1"/>
</dbReference>
<dbReference type="SUPFAM" id="SSF47413">
    <property type="entry name" value="lambda repressor-like DNA-binding domains"/>
    <property type="match status" value="1"/>
</dbReference>
<evidence type="ECO:0000256" key="2">
    <source>
        <dbReference type="ARBA" id="ARBA00023125"/>
    </source>
</evidence>
<dbReference type="PROSITE" id="PS50943">
    <property type="entry name" value="HTH_CROC1"/>
    <property type="match status" value="1"/>
</dbReference>
<evidence type="ECO:0000256" key="3">
    <source>
        <dbReference type="ARBA" id="ARBA00023163"/>
    </source>
</evidence>
<proteinExistence type="predicted"/>
<dbReference type="GO" id="GO:0003677">
    <property type="term" value="F:DNA binding"/>
    <property type="evidence" value="ECO:0007669"/>
    <property type="project" value="UniProtKB-KW"/>
</dbReference>
<evidence type="ECO:0000313" key="5">
    <source>
        <dbReference type="EMBL" id="QSZ27071.1"/>
    </source>
</evidence>
<dbReference type="EMBL" id="CP060096">
    <property type="protein sequence ID" value="QSZ27071.1"/>
    <property type="molecule type" value="Genomic_DNA"/>
</dbReference>
<organism evidence="5 6">
    <name type="scientific">Aceticella autotrophica</name>
    <dbReference type="NCBI Taxonomy" id="2755338"/>
    <lineage>
        <taxon>Bacteria</taxon>
        <taxon>Bacillati</taxon>
        <taxon>Bacillota</taxon>
        <taxon>Clostridia</taxon>
        <taxon>Thermoanaerobacterales</taxon>
        <taxon>Thermoanaerobacteraceae</taxon>
        <taxon>Aceticella</taxon>
    </lineage>
</organism>
<dbReference type="GO" id="GO:0003700">
    <property type="term" value="F:DNA-binding transcription factor activity"/>
    <property type="evidence" value="ECO:0007669"/>
    <property type="project" value="TreeGrafter"/>
</dbReference>
<evidence type="ECO:0000313" key="6">
    <source>
        <dbReference type="Proteomes" id="UP000671913"/>
    </source>
</evidence>
<dbReference type="KEGG" id="aaut:ACETAC_09410"/>
<dbReference type="Gene3D" id="1.10.260.40">
    <property type="entry name" value="lambda repressor-like DNA-binding domains"/>
    <property type="match status" value="1"/>
</dbReference>
<dbReference type="PANTHER" id="PTHR46797:SF23">
    <property type="entry name" value="HTH-TYPE TRANSCRIPTIONAL REGULATOR SUTR"/>
    <property type="match status" value="1"/>
</dbReference>
<dbReference type="Proteomes" id="UP000671913">
    <property type="component" value="Chromosome"/>
</dbReference>
<protein>
    <submittedName>
        <fullName evidence="5">Helix-turn-helix transcriptional regulator</fullName>
    </submittedName>
</protein>
<accession>A0A975GAE3</accession>
<dbReference type="PANTHER" id="PTHR46797">
    <property type="entry name" value="HTH-TYPE TRANSCRIPTIONAL REGULATOR"/>
    <property type="match status" value="1"/>
</dbReference>
<gene>
    <name evidence="5" type="ORF">ACETAC_09410</name>
</gene>
<dbReference type="SMART" id="SM00530">
    <property type="entry name" value="HTH_XRE"/>
    <property type="match status" value="1"/>
</dbReference>